<keyword evidence="3 6" id="KW-0812">Transmembrane</keyword>
<evidence type="ECO:0000256" key="3">
    <source>
        <dbReference type="ARBA" id="ARBA00022692"/>
    </source>
</evidence>
<evidence type="ECO:0008006" key="9">
    <source>
        <dbReference type="Google" id="ProtNLM"/>
    </source>
</evidence>
<comment type="subcellular location">
    <subcellularLocation>
        <location evidence="1">Cell membrane</location>
        <topology evidence="1">Multi-pass membrane protein</topology>
    </subcellularLocation>
</comment>
<dbReference type="RefSeq" id="WP_378255803.1">
    <property type="nucleotide sequence ID" value="NZ_JBHSIT010000004.1"/>
</dbReference>
<dbReference type="PANTHER" id="PTHR23513">
    <property type="entry name" value="INTEGRAL MEMBRANE EFFLUX PROTEIN-RELATED"/>
    <property type="match status" value="1"/>
</dbReference>
<dbReference type="InterPro" id="IPR036259">
    <property type="entry name" value="MFS_trans_sf"/>
</dbReference>
<keyword evidence="8" id="KW-1185">Reference proteome</keyword>
<evidence type="ECO:0000313" key="8">
    <source>
        <dbReference type="Proteomes" id="UP001595872"/>
    </source>
</evidence>
<proteinExistence type="predicted"/>
<reference evidence="8" key="1">
    <citation type="journal article" date="2019" name="Int. J. Syst. Evol. Microbiol.">
        <title>The Global Catalogue of Microorganisms (GCM) 10K type strain sequencing project: providing services to taxonomists for standard genome sequencing and annotation.</title>
        <authorList>
            <consortium name="The Broad Institute Genomics Platform"/>
            <consortium name="The Broad Institute Genome Sequencing Center for Infectious Disease"/>
            <person name="Wu L."/>
            <person name="Ma J."/>
        </authorList>
    </citation>
    <scope>NUCLEOTIDE SEQUENCE [LARGE SCALE GENOMIC DNA]</scope>
    <source>
        <strain evidence="8">KLKA75</strain>
    </source>
</reference>
<gene>
    <name evidence="7" type="ORF">ACFPCY_15945</name>
</gene>
<keyword evidence="2" id="KW-1003">Cell membrane</keyword>
<name>A0ABV9TZV2_9ACTN</name>
<keyword evidence="5 6" id="KW-0472">Membrane</keyword>
<dbReference type="Gene3D" id="1.20.1250.20">
    <property type="entry name" value="MFS general substrate transporter like domains"/>
    <property type="match status" value="1"/>
</dbReference>
<feature type="transmembrane region" description="Helical" evidence="6">
    <location>
        <begin position="59"/>
        <end position="80"/>
    </location>
</feature>
<accession>A0ABV9TZV2</accession>
<evidence type="ECO:0000256" key="2">
    <source>
        <dbReference type="ARBA" id="ARBA00022475"/>
    </source>
</evidence>
<sequence>MLGLSMGAENANELGYRQSVTPDDLQGRMNATLRSTNRAMIVIGAPLGGLAADALGDRAVLWAAALGFGLVAAGLAVSPFRAA</sequence>
<dbReference type="SUPFAM" id="SSF103473">
    <property type="entry name" value="MFS general substrate transporter"/>
    <property type="match status" value="1"/>
</dbReference>
<organism evidence="7 8">
    <name type="scientific">Actinomadura gamaensis</name>
    <dbReference type="NCBI Taxonomy" id="1763541"/>
    <lineage>
        <taxon>Bacteria</taxon>
        <taxon>Bacillati</taxon>
        <taxon>Actinomycetota</taxon>
        <taxon>Actinomycetes</taxon>
        <taxon>Streptosporangiales</taxon>
        <taxon>Thermomonosporaceae</taxon>
        <taxon>Actinomadura</taxon>
    </lineage>
</organism>
<evidence type="ECO:0000256" key="4">
    <source>
        <dbReference type="ARBA" id="ARBA00022989"/>
    </source>
</evidence>
<dbReference type="EMBL" id="JBHSIT010000004">
    <property type="protein sequence ID" value="MFC4908820.1"/>
    <property type="molecule type" value="Genomic_DNA"/>
</dbReference>
<evidence type="ECO:0000313" key="7">
    <source>
        <dbReference type="EMBL" id="MFC4908820.1"/>
    </source>
</evidence>
<comment type="caution">
    <text evidence="7">The sequence shown here is derived from an EMBL/GenBank/DDBJ whole genome shotgun (WGS) entry which is preliminary data.</text>
</comment>
<keyword evidence="4 6" id="KW-1133">Transmembrane helix</keyword>
<dbReference type="Proteomes" id="UP001595872">
    <property type="component" value="Unassembled WGS sequence"/>
</dbReference>
<evidence type="ECO:0000256" key="5">
    <source>
        <dbReference type="ARBA" id="ARBA00023136"/>
    </source>
</evidence>
<evidence type="ECO:0000256" key="1">
    <source>
        <dbReference type="ARBA" id="ARBA00004651"/>
    </source>
</evidence>
<evidence type="ECO:0000256" key="6">
    <source>
        <dbReference type="SAM" id="Phobius"/>
    </source>
</evidence>
<protein>
    <recommendedName>
        <fullName evidence="9">MFS transporter</fullName>
    </recommendedName>
</protein>
<dbReference type="PANTHER" id="PTHR23513:SF6">
    <property type="entry name" value="MAJOR FACILITATOR SUPERFAMILY ASSOCIATED DOMAIN-CONTAINING PROTEIN"/>
    <property type="match status" value="1"/>
</dbReference>